<evidence type="ECO:0000256" key="7">
    <source>
        <dbReference type="RuleBase" id="RU004326"/>
    </source>
</evidence>
<dbReference type="InterPro" id="IPR016055">
    <property type="entry name" value="A-D-PHexomutase_a/b/a-I/II/III"/>
</dbReference>
<evidence type="ECO:0000313" key="12">
    <source>
        <dbReference type="EMBL" id="AEH50342.1"/>
    </source>
</evidence>
<evidence type="ECO:0000256" key="2">
    <source>
        <dbReference type="ARBA" id="ARBA00010231"/>
    </source>
</evidence>
<dbReference type="OrthoDB" id="9806956at2"/>
<sequence length="471" mass="52607">MRKIKFGTSGWRAIISDEFTFENVKIVTQAIADYLKKNNAKAVIVARDTRFMTEHYAQLVSQVLTANGIKVYMPQDPTPTPVVSFTIRHYKLDGGINITASHNPPEYCGIKFNPSDGAPAPTSITQQIEELAAKVDPKKIPTISLKEAASKDLFEIFDPRPEYFKALAKHIDFERIKAAGLKAVADLLYGTAVGYLDELCRRCCAELEILHDFRDPYFGGDRPEPDESRMKAVGEIVKRRAFDCGIATDGDADRFGVVDETGNYLKPNEVIALLAHHLYKNKRKKGPVARTVATSHAVDAVAQAFGEKSLETPVGFKYLAALLLNENVVIAGEESGGLSIANHVPEKDGILANLLVLEMMAYEGKPLSELRKEFAKTYGEFFNTRVDLSFATEGEKQDFLSKFKQFDRYLKDLKVADKDEIDGVRFFFDQPGSWVLARASGTEPVVRVYVEAKDQKTFQTLMNVVRMLIRT</sequence>
<dbReference type="SUPFAM" id="SSF55957">
    <property type="entry name" value="Phosphoglucomutase, C-terminal domain"/>
    <property type="match status" value="1"/>
</dbReference>
<dbReference type="CDD" id="cd05800">
    <property type="entry name" value="PGM_like2"/>
    <property type="match status" value="1"/>
</dbReference>
<dbReference type="Pfam" id="PF00408">
    <property type="entry name" value="PGM_PMM_IV"/>
    <property type="match status" value="1"/>
</dbReference>
<dbReference type="InterPro" id="IPR005844">
    <property type="entry name" value="A-D-PHexomutase_a/b/a-I"/>
</dbReference>
<dbReference type="Gene3D" id="3.40.120.10">
    <property type="entry name" value="Alpha-D-Glucose-1,6-Bisphosphate, subunit A, domain 3"/>
    <property type="match status" value="3"/>
</dbReference>
<dbReference type="PATRIC" id="fig|688269.3.peg.250"/>
<protein>
    <submittedName>
        <fullName evidence="12">Phosphoglucomutase/phosphomannomutase alpha/beta/alpha domain I</fullName>
    </submittedName>
</protein>
<dbReference type="GO" id="GO:0000287">
    <property type="term" value="F:magnesium ion binding"/>
    <property type="evidence" value="ECO:0007669"/>
    <property type="project" value="InterPro"/>
</dbReference>
<dbReference type="PANTHER" id="PTHR45745">
    <property type="entry name" value="PHOSPHOMANNOMUTASE 45A"/>
    <property type="match status" value="1"/>
</dbReference>
<dbReference type="eggNOG" id="COG1109">
    <property type="taxonomic scope" value="Bacteria"/>
</dbReference>
<dbReference type="PANTHER" id="PTHR45745:SF1">
    <property type="entry name" value="PHOSPHOGLUCOMUTASE 2B-RELATED"/>
    <property type="match status" value="1"/>
</dbReference>
<keyword evidence="5 7" id="KW-0460">Magnesium</keyword>
<keyword evidence="13" id="KW-1185">Reference proteome</keyword>
<evidence type="ECO:0000259" key="8">
    <source>
        <dbReference type="Pfam" id="PF00408"/>
    </source>
</evidence>
<keyword evidence="3" id="KW-0597">Phosphoprotein</keyword>
<evidence type="ECO:0000259" key="10">
    <source>
        <dbReference type="Pfam" id="PF02879"/>
    </source>
</evidence>
<dbReference type="InterPro" id="IPR036900">
    <property type="entry name" value="A-D-PHexomutase_C_sf"/>
</dbReference>
<dbReference type="Pfam" id="PF02879">
    <property type="entry name" value="PGM_PMM_II"/>
    <property type="match status" value="1"/>
</dbReference>
<reference evidence="12 13" key="1">
    <citation type="submission" date="2010-11" db="EMBL/GenBank/DDBJ databases">
        <title>The complete genome of Thermotoga thermarum DSM 5069.</title>
        <authorList>
            <consortium name="US DOE Joint Genome Institute (JGI-PGF)"/>
            <person name="Lucas S."/>
            <person name="Copeland A."/>
            <person name="Lapidus A."/>
            <person name="Bruce D."/>
            <person name="Goodwin L."/>
            <person name="Pitluck S."/>
            <person name="Kyrpides N."/>
            <person name="Mavromatis K."/>
            <person name="Ivanova N."/>
            <person name="Zeytun A."/>
            <person name="Brettin T."/>
            <person name="Detter J.C."/>
            <person name="Tapia R."/>
            <person name="Han C."/>
            <person name="Land M."/>
            <person name="Hauser L."/>
            <person name="Markowitz V."/>
            <person name="Cheng J.-F."/>
            <person name="Hugenholtz P."/>
            <person name="Woyke T."/>
            <person name="Wu D."/>
            <person name="Spring S."/>
            <person name="Schroeder M."/>
            <person name="Brambilla E."/>
            <person name="Klenk H.-P."/>
            <person name="Eisen J.A."/>
        </authorList>
    </citation>
    <scope>NUCLEOTIDE SEQUENCE [LARGE SCALE GENOMIC DNA]</scope>
    <source>
        <strain evidence="12 13">DSM 5069</strain>
    </source>
</reference>
<dbReference type="GO" id="GO:0005975">
    <property type="term" value="P:carbohydrate metabolic process"/>
    <property type="evidence" value="ECO:0007669"/>
    <property type="project" value="InterPro"/>
</dbReference>
<dbReference type="SUPFAM" id="SSF53738">
    <property type="entry name" value="Phosphoglucomutase, first 3 domains"/>
    <property type="match status" value="2"/>
</dbReference>
<comment type="similarity">
    <text evidence="2 7">Belongs to the phosphohexose mutase family.</text>
</comment>
<dbReference type="Pfam" id="PF02880">
    <property type="entry name" value="PGM_PMM_III"/>
    <property type="match status" value="1"/>
</dbReference>
<dbReference type="InterPro" id="IPR005846">
    <property type="entry name" value="A-D-PHexomutase_a/b/a-III"/>
</dbReference>
<dbReference type="STRING" id="688269.Theth_0242"/>
<dbReference type="InterPro" id="IPR005843">
    <property type="entry name" value="A-D-PHexomutase_C"/>
</dbReference>
<evidence type="ECO:0000256" key="5">
    <source>
        <dbReference type="ARBA" id="ARBA00022842"/>
    </source>
</evidence>
<gene>
    <name evidence="12" type="ORF">Theth_0242</name>
</gene>
<organism evidence="12 13">
    <name type="scientific">Pseudothermotoga thermarum DSM 5069</name>
    <dbReference type="NCBI Taxonomy" id="688269"/>
    <lineage>
        <taxon>Bacteria</taxon>
        <taxon>Thermotogati</taxon>
        <taxon>Thermotogota</taxon>
        <taxon>Thermotogae</taxon>
        <taxon>Thermotogales</taxon>
        <taxon>Thermotogaceae</taxon>
        <taxon>Pseudothermotoga</taxon>
    </lineage>
</organism>
<dbReference type="HOGENOM" id="CLU_016950_7_1_0"/>
<dbReference type="EMBL" id="CP002351">
    <property type="protein sequence ID" value="AEH50342.1"/>
    <property type="molecule type" value="Genomic_DNA"/>
</dbReference>
<dbReference type="PROSITE" id="PS00710">
    <property type="entry name" value="PGM_PMM"/>
    <property type="match status" value="1"/>
</dbReference>
<dbReference type="Proteomes" id="UP000006804">
    <property type="component" value="Chromosome"/>
</dbReference>
<evidence type="ECO:0000256" key="6">
    <source>
        <dbReference type="ARBA" id="ARBA00023235"/>
    </source>
</evidence>
<feature type="domain" description="Alpha-D-phosphohexomutase alpha/beta/alpha" evidence="10">
    <location>
        <begin position="162"/>
        <end position="262"/>
    </location>
</feature>
<keyword evidence="4 7" id="KW-0479">Metal-binding</keyword>
<feature type="domain" description="Alpha-D-phosphohexomutase alpha/beta/alpha" evidence="9">
    <location>
        <begin position="4"/>
        <end position="136"/>
    </location>
</feature>
<accession>F7YWU1</accession>
<comment type="cofactor">
    <cofactor evidence="1">
        <name>Mg(2+)</name>
        <dbReference type="ChEBI" id="CHEBI:18420"/>
    </cofactor>
</comment>
<evidence type="ECO:0000256" key="3">
    <source>
        <dbReference type="ARBA" id="ARBA00022553"/>
    </source>
</evidence>
<dbReference type="Pfam" id="PF02878">
    <property type="entry name" value="PGM_PMM_I"/>
    <property type="match status" value="1"/>
</dbReference>
<dbReference type="GO" id="GO:0008973">
    <property type="term" value="F:phosphopentomutase activity"/>
    <property type="evidence" value="ECO:0007669"/>
    <property type="project" value="TreeGrafter"/>
</dbReference>
<evidence type="ECO:0000256" key="4">
    <source>
        <dbReference type="ARBA" id="ARBA00022723"/>
    </source>
</evidence>
<feature type="domain" description="Alpha-D-phosphohexomutase alpha/beta/alpha" evidence="11">
    <location>
        <begin position="267"/>
        <end position="378"/>
    </location>
</feature>
<evidence type="ECO:0000256" key="1">
    <source>
        <dbReference type="ARBA" id="ARBA00001946"/>
    </source>
</evidence>
<name>F7YWU1_9THEM</name>
<dbReference type="GO" id="GO:0006166">
    <property type="term" value="P:purine ribonucleoside salvage"/>
    <property type="evidence" value="ECO:0007669"/>
    <property type="project" value="TreeGrafter"/>
</dbReference>
<dbReference type="InterPro" id="IPR005841">
    <property type="entry name" value="Alpha-D-phosphohexomutase_SF"/>
</dbReference>
<dbReference type="RefSeq" id="WP_013931565.1">
    <property type="nucleotide sequence ID" value="NC_015707.1"/>
</dbReference>
<dbReference type="PRINTS" id="PR00509">
    <property type="entry name" value="PGMPMM"/>
</dbReference>
<feature type="domain" description="Alpha-D-phosphohexomutase C-terminal" evidence="8">
    <location>
        <begin position="403"/>
        <end position="462"/>
    </location>
</feature>
<dbReference type="AlphaFoldDB" id="F7YWU1"/>
<keyword evidence="6" id="KW-0413">Isomerase</keyword>
<proteinExistence type="inferred from homology"/>
<dbReference type="InterPro" id="IPR016066">
    <property type="entry name" value="A-D-PHexomutase_CS"/>
</dbReference>
<dbReference type="InterPro" id="IPR005845">
    <property type="entry name" value="A-D-PHexomutase_a/b/a-II"/>
</dbReference>
<evidence type="ECO:0000259" key="9">
    <source>
        <dbReference type="Pfam" id="PF02878"/>
    </source>
</evidence>
<dbReference type="KEGG" id="tta:Theth_0242"/>
<dbReference type="Gene3D" id="3.30.310.50">
    <property type="entry name" value="Alpha-D-phosphohexomutase, C-terminal domain"/>
    <property type="match status" value="1"/>
</dbReference>
<evidence type="ECO:0000259" key="11">
    <source>
        <dbReference type="Pfam" id="PF02880"/>
    </source>
</evidence>
<evidence type="ECO:0000313" key="13">
    <source>
        <dbReference type="Proteomes" id="UP000006804"/>
    </source>
</evidence>